<dbReference type="PRINTS" id="PR00723">
    <property type="entry name" value="SUBTILISIN"/>
</dbReference>
<dbReference type="InterPro" id="IPR000209">
    <property type="entry name" value="Peptidase_S8/S53_dom"/>
</dbReference>
<dbReference type="Gene3D" id="3.50.30.30">
    <property type="match status" value="1"/>
</dbReference>
<dbReference type="PANTHER" id="PTHR10795">
    <property type="entry name" value="PROPROTEIN CONVERTASE SUBTILISIN/KEXIN"/>
    <property type="match status" value="1"/>
</dbReference>
<evidence type="ECO:0008006" key="13">
    <source>
        <dbReference type="Google" id="ProtNLM"/>
    </source>
</evidence>
<feature type="active site" description="Charge relay system" evidence="6">
    <location>
        <position position="540"/>
    </location>
</feature>
<evidence type="ECO:0000256" key="7">
    <source>
        <dbReference type="SAM" id="SignalP"/>
    </source>
</evidence>
<dbReference type="Pfam" id="PF00082">
    <property type="entry name" value="Peptidase_S8"/>
    <property type="match status" value="1"/>
</dbReference>
<evidence type="ECO:0000259" key="9">
    <source>
        <dbReference type="Pfam" id="PF05922"/>
    </source>
</evidence>
<proteinExistence type="inferred from homology"/>
<evidence type="ECO:0000256" key="1">
    <source>
        <dbReference type="ARBA" id="ARBA00011073"/>
    </source>
</evidence>
<feature type="domain" description="Peptidase S8/S53" evidence="8">
    <location>
        <begin position="144"/>
        <end position="576"/>
    </location>
</feature>
<evidence type="ECO:0000256" key="6">
    <source>
        <dbReference type="PROSITE-ProRule" id="PRU01240"/>
    </source>
</evidence>
<dbReference type="CDD" id="cd02120">
    <property type="entry name" value="PA_subtilisin_like"/>
    <property type="match status" value="1"/>
</dbReference>
<keyword evidence="3 7" id="KW-0732">Signal</keyword>
<dbReference type="InterPro" id="IPR010259">
    <property type="entry name" value="S8pro/Inhibitor_I9"/>
</dbReference>
<evidence type="ECO:0000313" key="12">
    <source>
        <dbReference type="Proteomes" id="UP001227230"/>
    </source>
</evidence>
<dbReference type="Pfam" id="PF17766">
    <property type="entry name" value="fn3_6"/>
    <property type="match status" value="1"/>
</dbReference>
<dbReference type="InterPro" id="IPR034197">
    <property type="entry name" value="Peptidases_S8_3"/>
</dbReference>
<dbReference type="Gene3D" id="2.60.40.2310">
    <property type="match status" value="1"/>
</dbReference>
<dbReference type="CDD" id="cd04852">
    <property type="entry name" value="Peptidases_S8_3"/>
    <property type="match status" value="1"/>
</dbReference>
<protein>
    <recommendedName>
        <fullName evidence="13">Subtilisin-like protease SBT1.9</fullName>
    </recommendedName>
</protein>
<dbReference type="SUPFAM" id="SSF52743">
    <property type="entry name" value="Subtilisin-like"/>
    <property type="match status" value="1"/>
</dbReference>
<feature type="active site" description="Charge relay system" evidence="6">
    <location>
        <position position="224"/>
    </location>
</feature>
<dbReference type="Gene3D" id="3.30.70.80">
    <property type="entry name" value="Peptidase S8 propeptide/proteinase inhibitor I9"/>
    <property type="match status" value="1"/>
</dbReference>
<name>A0ABY9CAK7_VITVI</name>
<feature type="signal peptide" evidence="7">
    <location>
        <begin position="1"/>
        <end position="23"/>
    </location>
</feature>
<evidence type="ECO:0000259" key="10">
    <source>
        <dbReference type="Pfam" id="PF17766"/>
    </source>
</evidence>
<evidence type="ECO:0000259" key="8">
    <source>
        <dbReference type="Pfam" id="PF00082"/>
    </source>
</evidence>
<comment type="similarity">
    <text evidence="1 6">Belongs to the peptidase S8 family.</text>
</comment>
<dbReference type="InterPro" id="IPR036852">
    <property type="entry name" value="Peptidase_S8/S53_dom_sf"/>
</dbReference>
<keyword evidence="12" id="KW-1185">Reference proteome</keyword>
<feature type="chain" id="PRO_5047352389" description="Subtilisin-like protease SBT1.9" evidence="7">
    <location>
        <begin position="24"/>
        <end position="769"/>
    </location>
</feature>
<feature type="domain" description="Inhibitor I9" evidence="9">
    <location>
        <begin position="33"/>
        <end position="121"/>
    </location>
</feature>
<dbReference type="Gene3D" id="3.40.50.200">
    <property type="entry name" value="Peptidase S8/S53 domain"/>
    <property type="match status" value="1"/>
</dbReference>
<evidence type="ECO:0000256" key="4">
    <source>
        <dbReference type="ARBA" id="ARBA00022801"/>
    </source>
</evidence>
<dbReference type="Pfam" id="PF05922">
    <property type="entry name" value="Inhibitor_I9"/>
    <property type="match status" value="1"/>
</dbReference>
<evidence type="ECO:0000256" key="5">
    <source>
        <dbReference type="ARBA" id="ARBA00022825"/>
    </source>
</evidence>
<dbReference type="PROSITE" id="PS51892">
    <property type="entry name" value="SUBTILASE"/>
    <property type="match status" value="1"/>
</dbReference>
<dbReference type="Proteomes" id="UP001227230">
    <property type="component" value="Chromosome 7"/>
</dbReference>
<keyword evidence="4 6" id="KW-0378">Hydrolase</keyword>
<keyword evidence="5 6" id="KW-0720">Serine protease</keyword>
<gene>
    <name evidence="11" type="ORF">VitviT2T_011027</name>
</gene>
<evidence type="ECO:0000313" key="11">
    <source>
        <dbReference type="EMBL" id="WJZ91994.1"/>
    </source>
</evidence>
<dbReference type="InterPro" id="IPR045051">
    <property type="entry name" value="SBT"/>
</dbReference>
<dbReference type="InterPro" id="IPR015500">
    <property type="entry name" value="Peptidase_S8_subtilisin-rel"/>
</dbReference>
<accession>A0ABY9CAK7</accession>
<evidence type="ECO:0000256" key="2">
    <source>
        <dbReference type="ARBA" id="ARBA00022670"/>
    </source>
</evidence>
<evidence type="ECO:0000256" key="3">
    <source>
        <dbReference type="ARBA" id="ARBA00022729"/>
    </source>
</evidence>
<dbReference type="InterPro" id="IPR041469">
    <property type="entry name" value="Subtilisin-like_FN3"/>
</dbReference>
<reference evidence="11 12" key="1">
    <citation type="journal article" date="2023" name="Hortic Res">
        <title>The complete reference genome for grapevine (Vitis vinifera L.) genetics and breeding.</title>
        <authorList>
            <person name="Shi X."/>
            <person name="Cao S."/>
            <person name="Wang X."/>
            <person name="Huang S."/>
            <person name="Wang Y."/>
            <person name="Liu Z."/>
            <person name="Liu W."/>
            <person name="Leng X."/>
            <person name="Peng Y."/>
            <person name="Wang N."/>
            <person name="Wang Y."/>
            <person name="Ma Z."/>
            <person name="Xu X."/>
            <person name="Zhang F."/>
            <person name="Xue H."/>
            <person name="Zhong H."/>
            <person name="Wang Y."/>
            <person name="Zhang K."/>
            <person name="Velt A."/>
            <person name="Avia K."/>
            <person name="Holtgrawe D."/>
            <person name="Grimplet J."/>
            <person name="Matus J.T."/>
            <person name="Ware D."/>
            <person name="Wu X."/>
            <person name="Wang H."/>
            <person name="Liu C."/>
            <person name="Fang Y."/>
            <person name="Rustenholz C."/>
            <person name="Cheng Z."/>
            <person name="Xiao H."/>
            <person name="Zhou Y."/>
        </authorList>
    </citation>
    <scope>NUCLEOTIDE SEQUENCE [LARGE SCALE GENOMIC DNA]</scope>
    <source>
        <strain evidence="12">cv. Pinot noir / PN40024</strain>
        <tissue evidence="11">Leaf</tissue>
    </source>
</reference>
<sequence length="769" mass="82646">MAAALSLSLKLVCFHAFTISLLASNHLGQSADTYIVHMDSSAMPKPFSGHHGWYSSMLSSVSDASTPTGAAVTPSTTAKLIYTYSNSINGFSASLTLSELEALKKSPGYLSSTPDQFVQPHTTRSHEFLGLRRGSGAWTASNYGNGVIIGLVDSGIWPESASFKDEGMGKPPPRWKGACVADANFTSSMCNNKIIGARYYNRGFLAKYPDETISMNSSRDSEGHGTHTSSTAAGAFVEGVSYFGYANGTAAGMAPRAWIAVYKAIWSGRIAQSDALAAIDQAIEDGVDILSLSFSFGNNSLNLNPISIACFTAMEKGIFVAASAGNDGNAFGTLSNGEPWVTTVGAGTMDRDLYGILTLGNGVQIPFPSWYPGNPSPQNTPLALSECHSSEEYLKIRGYIVVCIASEFVMETQAYYARQANATAAVFISEKALFLDDTRTEYPSAFLLIKDGQTVIDYINKSSDPRASMAFQKTEMGTKPAPMVDIYSSRGPFIQCPNVLKPDILAPGTSVLAAWPSNTPVSDNFYHQWYSDFNVLSGTSMATAHVAGVAALVKAVHPNWSPAAIRSALMTTANTLDNTQNPVKEVSNDTVTALDMGAGQVNPNKALDPGLIYNATAEDYVQLLCAMGFTAKEIQKITRSSYECLNPSLDLNYPSFIAYFNDESSAPDELVQVFHRTVTNVGEGQSNYTAELTPLKGLKVKVDPEKLVFNCKHETLSYNLTLEGPKSMTEYLVYGHLSWVSDGGKYVVRSPIVATRMDPGMAPDFFGGF</sequence>
<feature type="active site" description="Charge relay system" evidence="6">
    <location>
        <position position="153"/>
    </location>
</feature>
<keyword evidence="2 6" id="KW-0645">Protease</keyword>
<dbReference type="InterPro" id="IPR037045">
    <property type="entry name" value="S8pro/Inhibitor_I9_sf"/>
</dbReference>
<feature type="domain" description="Subtilisin-like protease fibronectin type-III" evidence="10">
    <location>
        <begin position="650"/>
        <end position="753"/>
    </location>
</feature>
<dbReference type="EMBL" id="CP126654">
    <property type="protein sequence ID" value="WJZ91994.1"/>
    <property type="molecule type" value="Genomic_DNA"/>
</dbReference>
<organism evidence="11 12">
    <name type="scientific">Vitis vinifera</name>
    <name type="common">Grape</name>
    <dbReference type="NCBI Taxonomy" id="29760"/>
    <lineage>
        <taxon>Eukaryota</taxon>
        <taxon>Viridiplantae</taxon>
        <taxon>Streptophyta</taxon>
        <taxon>Embryophyta</taxon>
        <taxon>Tracheophyta</taxon>
        <taxon>Spermatophyta</taxon>
        <taxon>Magnoliopsida</taxon>
        <taxon>eudicotyledons</taxon>
        <taxon>Gunneridae</taxon>
        <taxon>Pentapetalae</taxon>
        <taxon>rosids</taxon>
        <taxon>Vitales</taxon>
        <taxon>Vitaceae</taxon>
        <taxon>Viteae</taxon>
        <taxon>Vitis</taxon>
    </lineage>
</organism>